<accession>A0A811R2A6</accession>
<feature type="compositionally biased region" description="Polar residues" evidence="1">
    <location>
        <begin position="190"/>
        <end position="219"/>
    </location>
</feature>
<feature type="transmembrane region" description="Helical" evidence="2">
    <location>
        <begin position="42"/>
        <end position="64"/>
    </location>
</feature>
<feature type="compositionally biased region" description="Basic residues" evidence="1">
    <location>
        <begin position="227"/>
        <end position="238"/>
    </location>
</feature>
<dbReference type="AlphaFoldDB" id="A0A811R2A6"/>
<dbReference type="OrthoDB" id="2422440at2759"/>
<evidence type="ECO:0000313" key="3">
    <source>
        <dbReference type="EMBL" id="CAD6263699.1"/>
    </source>
</evidence>
<proteinExistence type="predicted"/>
<organism evidence="3 4">
    <name type="scientific">Miscanthus lutarioriparius</name>
    <dbReference type="NCBI Taxonomy" id="422564"/>
    <lineage>
        <taxon>Eukaryota</taxon>
        <taxon>Viridiplantae</taxon>
        <taxon>Streptophyta</taxon>
        <taxon>Embryophyta</taxon>
        <taxon>Tracheophyta</taxon>
        <taxon>Spermatophyta</taxon>
        <taxon>Magnoliopsida</taxon>
        <taxon>Liliopsida</taxon>
        <taxon>Poales</taxon>
        <taxon>Poaceae</taxon>
        <taxon>PACMAD clade</taxon>
        <taxon>Panicoideae</taxon>
        <taxon>Andropogonodae</taxon>
        <taxon>Andropogoneae</taxon>
        <taxon>Saccharinae</taxon>
        <taxon>Miscanthus</taxon>
    </lineage>
</organism>
<dbReference type="Gene3D" id="2.170.270.10">
    <property type="entry name" value="SET domain"/>
    <property type="match status" value="1"/>
</dbReference>
<reference evidence="3" key="1">
    <citation type="submission" date="2020-10" db="EMBL/GenBank/DDBJ databases">
        <authorList>
            <person name="Han B."/>
            <person name="Lu T."/>
            <person name="Zhao Q."/>
            <person name="Huang X."/>
            <person name="Zhao Y."/>
        </authorList>
    </citation>
    <scope>NUCLEOTIDE SEQUENCE</scope>
</reference>
<keyword evidence="2" id="KW-0812">Transmembrane</keyword>
<evidence type="ECO:0008006" key="5">
    <source>
        <dbReference type="Google" id="ProtNLM"/>
    </source>
</evidence>
<evidence type="ECO:0000256" key="2">
    <source>
        <dbReference type="SAM" id="Phobius"/>
    </source>
</evidence>
<evidence type="ECO:0000256" key="1">
    <source>
        <dbReference type="SAM" id="MobiDB-lite"/>
    </source>
</evidence>
<dbReference type="EMBL" id="CAJGYO010000012">
    <property type="protein sequence ID" value="CAD6263699.1"/>
    <property type="molecule type" value="Genomic_DNA"/>
</dbReference>
<dbReference type="InterPro" id="IPR046341">
    <property type="entry name" value="SET_dom_sf"/>
</dbReference>
<sequence length="351" mass="38983">MSICQDKTCLKDAYIIYLNADESIDATRKGNLARFINHSCLCAIYLLLGRLTFCIIIWPFLYFLEATYLWEDDDDRFSVENIPLYDSADDEPTSINKDILLSSHGMVTEYSSISTVQSTENPGNAGTNEFAPIIVDELTASSNGLAPMNIEPLTASSNAFTPMTIEPLNAMPMVAHVVENGSTEYSVQGTNDHDVSQNSVPKAANHANQTGSQNNSNHSALVPVKSAPKRRGRKPKRVLHKQLDIPDICDRLTSSVACEEILSCEEVKNQAFSEIDALYDEIRPAVEEHERDKPRHTSLAEKWIEASCCKYKAEFDLYAAIIKNIASTPLRSKDDVAPREQNGLKYLENGS</sequence>
<gene>
    <name evidence="3" type="ORF">NCGR_LOCUS47004</name>
</gene>
<keyword evidence="2" id="KW-0472">Membrane</keyword>
<dbReference type="SUPFAM" id="SSF82199">
    <property type="entry name" value="SET domain"/>
    <property type="match status" value="1"/>
</dbReference>
<keyword evidence="4" id="KW-1185">Reference proteome</keyword>
<evidence type="ECO:0000313" key="4">
    <source>
        <dbReference type="Proteomes" id="UP000604825"/>
    </source>
</evidence>
<feature type="region of interest" description="Disordered" evidence="1">
    <location>
        <begin position="190"/>
        <end position="238"/>
    </location>
</feature>
<keyword evidence="2" id="KW-1133">Transmembrane helix</keyword>
<comment type="caution">
    <text evidence="3">The sequence shown here is derived from an EMBL/GenBank/DDBJ whole genome shotgun (WGS) entry which is preliminary data.</text>
</comment>
<protein>
    <recommendedName>
        <fullName evidence="5">SET domain-containing protein</fullName>
    </recommendedName>
</protein>
<name>A0A811R2A6_9POAL</name>
<dbReference type="Proteomes" id="UP000604825">
    <property type="component" value="Unassembled WGS sequence"/>
</dbReference>